<dbReference type="AlphaFoldDB" id="A0A2H0TG05"/>
<sequence length="115" mass="12884">MSSRSEVLIDVMMLDAMYQTAAMDADEGVESYSMLVNVVDFLVGMVGSDKEGIPELIEKCKEKRKKGEYAVTVPIGIALWLLKKFFDLYEEMLDAGMSIYDVIEGNRHSPSAQLH</sequence>
<evidence type="ECO:0000313" key="1">
    <source>
        <dbReference type="EMBL" id="PIR69735.1"/>
    </source>
</evidence>
<proteinExistence type="predicted"/>
<name>A0A2H0TG05_9BACT</name>
<organism evidence="1 2">
    <name type="scientific">Candidatus Niyogibacteria bacterium CG10_big_fil_rev_8_21_14_0_10_46_36</name>
    <dbReference type="NCBI Taxonomy" id="1974726"/>
    <lineage>
        <taxon>Bacteria</taxon>
        <taxon>Candidatus Niyogiibacteriota</taxon>
    </lineage>
</organism>
<dbReference type="EMBL" id="PFCO01000003">
    <property type="protein sequence ID" value="PIR69735.1"/>
    <property type="molecule type" value="Genomic_DNA"/>
</dbReference>
<gene>
    <name evidence="1" type="ORF">COU47_01470</name>
</gene>
<dbReference type="Proteomes" id="UP000231503">
    <property type="component" value="Unassembled WGS sequence"/>
</dbReference>
<evidence type="ECO:0000313" key="2">
    <source>
        <dbReference type="Proteomes" id="UP000231503"/>
    </source>
</evidence>
<reference evidence="2" key="1">
    <citation type="submission" date="2017-09" db="EMBL/GenBank/DDBJ databases">
        <title>Depth-based differentiation of microbial function through sediment-hosted aquifers and enrichment of novel symbionts in the deep terrestrial subsurface.</title>
        <authorList>
            <person name="Probst A.J."/>
            <person name="Ladd B."/>
            <person name="Jarett J.K."/>
            <person name="Geller-Mcgrath D.E."/>
            <person name="Sieber C.M.K."/>
            <person name="Emerson J.B."/>
            <person name="Anantharaman K."/>
            <person name="Thomas B.C."/>
            <person name="Malmstrom R."/>
            <person name="Stieglmeier M."/>
            <person name="Klingl A."/>
            <person name="Woyke T."/>
            <person name="Ryan C.M."/>
            <person name="Banfield J.F."/>
        </authorList>
    </citation>
    <scope>NUCLEOTIDE SEQUENCE [LARGE SCALE GENOMIC DNA]</scope>
</reference>
<comment type="caution">
    <text evidence="1">The sequence shown here is derived from an EMBL/GenBank/DDBJ whole genome shotgun (WGS) entry which is preliminary data.</text>
</comment>
<accession>A0A2H0TG05</accession>
<protein>
    <submittedName>
        <fullName evidence="1">Uncharacterized protein</fullName>
    </submittedName>
</protein>